<evidence type="ECO:0000313" key="3">
    <source>
        <dbReference type="Proteomes" id="UP000255317"/>
    </source>
</evidence>
<name>A0A370QB59_9FLAO</name>
<dbReference type="Proteomes" id="UP000255317">
    <property type="component" value="Unassembled WGS sequence"/>
</dbReference>
<dbReference type="SUPFAM" id="SSF51735">
    <property type="entry name" value="NAD(P)-binding Rossmann-fold domains"/>
    <property type="match status" value="1"/>
</dbReference>
<evidence type="ECO:0000259" key="1">
    <source>
        <dbReference type="Pfam" id="PF13380"/>
    </source>
</evidence>
<keyword evidence="3" id="KW-1185">Reference proteome</keyword>
<organism evidence="2 3">
    <name type="scientific">Marinirhabdus gelatinilytica</name>
    <dbReference type="NCBI Taxonomy" id="1703343"/>
    <lineage>
        <taxon>Bacteria</taxon>
        <taxon>Pseudomonadati</taxon>
        <taxon>Bacteroidota</taxon>
        <taxon>Flavobacteriia</taxon>
        <taxon>Flavobacteriales</taxon>
        <taxon>Flavobacteriaceae</taxon>
    </lineage>
</organism>
<dbReference type="Pfam" id="PF13380">
    <property type="entry name" value="CoA_binding_2"/>
    <property type="match status" value="1"/>
</dbReference>
<sequence length="134" mass="15409">MFGHSIFHLIKFYIQMKKTLVVGASLKPNRYSNIAIQRLAAYNVEVEAIGLRKGVVAGVEIAAEKIPFENIHTVTLYLNPKRQEEYYNYIISLKPKRVVFNPGTENPEFYELLRSERVEVEVACTLVLLSTNQY</sequence>
<feature type="domain" description="CoA-binding" evidence="1">
    <location>
        <begin position="17"/>
        <end position="128"/>
    </location>
</feature>
<reference evidence="2 3" key="1">
    <citation type="submission" date="2018-07" db="EMBL/GenBank/DDBJ databases">
        <title>Genomic Encyclopedia of Type Strains, Phase IV (KMG-IV): sequencing the most valuable type-strain genomes for metagenomic binning, comparative biology and taxonomic classification.</title>
        <authorList>
            <person name="Goeker M."/>
        </authorList>
    </citation>
    <scope>NUCLEOTIDE SEQUENCE [LARGE SCALE GENOMIC DNA]</scope>
    <source>
        <strain evidence="2 3">DSM 101478</strain>
    </source>
</reference>
<dbReference type="InterPro" id="IPR003781">
    <property type="entry name" value="CoA-bd"/>
</dbReference>
<dbReference type="Gene3D" id="3.40.50.720">
    <property type="entry name" value="NAD(P)-binding Rossmann-like Domain"/>
    <property type="match status" value="1"/>
</dbReference>
<dbReference type="AlphaFoldDB" id="A0A370QB59"/>
<comment type="caution">
    <text evidence="2">The sequence shown here is derived from an EMBL/GenBank/DDBJ whole genome shotgun (WGS) entry which is preliminary data.</text>
</comment>
<evidence type="ECO:0000313" key="2">
    <source>
        <dbReference type="EMBL" id="RDK85618.1"/>
    </source>
</evidence>
<protein>
    <recommendedName>
        <fullName evidence="1">CoA-binding domain-containing protein</fullName>
    </recommendedName>
</protein>
<gene>
    <name evidence="2" type="ORF">C8D94_103446</name>
</gene>
<accession>A0A370QB59</accession>
<dbReference type="EMBL" id="QRAO01000003">
    <property type="protein sequence ID" value="RDK85618.1"/>
    <property type="molecule type" value="Genomic_DNA"/>
</dbReference>
<dbReference type="InterPro" id="IPR036291">
    <property type="entry name" value="NAD(P)-bd_dom_sf"/>
</dbReference>
<proteinExistence type="predicted"/>